<feature type="region of interest" description="Disordered" evidence="12">
    <location>
        <begin position="249"/>
        <end position="307"/>
    </location>
</feature>
<dbReference type="PANTHER" id="PTHR13604">
    <property type="entry name" value="DC12-RELATED"/>
    <property type="match status" value="1"/>
</dbReference>
<evidence type="ECO:0000256" key="7">
    <source>
        <dbReference type="ARBA" id="ARBA00023125"/>
    </source>
</evidence>
<evidence type="ECO:0000256" key="2">
    <source>
        <dbReference type="ARBA" id="ARBA00015888"/>
    </source>
</evidence>
<reference evidence="13 14" key="1">
    <citation type="journal article" date="2018" name="Nat. Ecol. Evol.">
        <title>Genomic signatures of mitonuclear coevolution across populations of Tigriopus californicus.</title>
        <authorList>
            <person name="Barreto F.S."/>
            <person name="Watson E.T."/>
            <person name="Lima T.G."/>
            <person name="Willett C.S."/>
            <person name="Edmands S."/>
            <person name="Li W."/>
            <person name="Burton R.S."/>
        </authorList>
    </citation>
    <scope>NUCLEOTIDE SEQUENCE [LARGE SCALE GENOMIC DNA]</scope>
    <source>
        <strain evidence="13 14">San Diego</strain>
    </source>
</reference>
<dbReference type="OrthoDB" id="2111841at2759"/>
<evidence type="ECO:0000256" key="6">
    <source>
        <dbReference type="ARBA" id="ARBA00023124"/>
    </source>
</evidence>
<dbReference type="Proteomes" id="UP000318571">
    <property type="component" value="Chromosome 6"/>
</dbReference>
<dbReference type="GO" id="GO:0106300">
    <property type="term" value="P:protein-DNA covalent cross-linking repair"/>
    <property type="evidence" value="ECO:0007669"/>
    <property type="project" value="InterPro"/>
</dbReference>
<evidence type="ECO:0000256" key="12">
    <source>
        <dbReference type="SAM" id="MobiDB-lite"/>
    </source>
</evidence>
<keyword evidence="14" id="KW-1185">Reference proteome</keyword>
<keyword evidence="5" id="KW-0378">Hydrolase</keyword>
<keyword evidence="3" id="KW-0645">Protease</keyword>
<evidence type="ECO:0000256" key="5">
    <source>
        <dbReference type="ARBA" id="ARBA00022801"/>
    </source>
</evidence>
<dbReference type="InterPro" id="IPR003738">
    <property type="entry name" value="SRAP"/>
</dbReference>
<evidence type="ECO:0000256" key="9">
    <source>
        <dbReference type="ARBA" id="ARBA00030390"/>
    </source>
</evidence>
<evidence type="ECO:0000256" key="10">
    <source>
        <dbReference type="ARBA" id="ARBA00030898"/>
    </source>
</evidence>
<accession>A0A553PPM4</accession>
<keyword evidence="8" id="KW-0456">Lyase</keyword>
<dbReference type="Pfam" id="PF02586">
    <property type="entry name" value="SRAP"/>
    <property type="match status" value="1"/>
</dbReference>
<dbReference type="GO" id="GO:0003697">
    <property type="term" value="F:single-stranded DNA binding"/>
    <property type="evidence" value="ECO:0007669"/>
    <property type="project" value="InterPro"/>
</dbReference>
<evidence type="ECO:0000313" key="13">
    <source>
        <dbReference type="EMBL" id="TRY79637.1"/>
    </source>
</evidence>
<keyword evidence="6" id="KW-0190">Covalent protein-DNA linkage</keyword>
<dbReference type="GO" id="GO:0008233">
    <property type="term" value="F:peptidase activity"/>
    <property type="evidence" value="ECO:0007669"/>
    <property type="project" value="UniProtKB-KW"/>
</dbReference>
<dbReference type="PANTHER" id="PTHR13604:SF0">
    <property type="entry name" value="ABASIC SITE PROCESSING PROTEIN HMCES"/>
    <property type="match status" value="1"/>
</dbReference>
<dbReference type="AlphaFoldDB" id="A0A553PPM4"/>
<dbReference type="OMA" id="SYNKGPQ"/>
<dbReference type="Gene3D" id="3.90.1680.10">
    <property type="entry name" value="SOS response associated peptidase-like"/>
    <property type="match status" value="1"/>
</dbReference>
<organism evidence="13 14">
    <name type="scientific">Tigriopus californicus</name>
    <name type="common">Marine copepod</name>
    <dbReference type="NCBI Taxonomy" id="6832"/>
    <lineage>
        <taxon>Eukaryota</taxon>
        <taxon>Metazoa</taxon>
        <taxon>Ecdysozoa</taxon>
        <taxon>Arthropoda</taxon>
        <taxon>Crustacea</taxon>
        <taxon>Multicrustacea</taxon>
        <taxon>Hexanauplia</taxon>
        <taxon>Copepoda</taxon>
        <taxon>Harpacticoida</taxon>
        <taxon>Harpacticidae</taxon>
        <taxon>Tigriopus</taxon>
    </lineage>
</organism>
<name>A0A553PPM4_TIGCA</name>
<protein>
    <recommendedName>
        <fullName evidence="2">Abasic site processing protein HMCES</fullName>
    </recommendedName>
    <alternativeName>
        <fullName evidence="9">Embryonic stem cell-specific 5-hydroxymethylcytosine-binding protein</fullName>
    </alternativeName>
    <alternativeName>
        <fullName evidence="10">Peptidase HMCES</fullName>
    </alternativeName>
    <alternativeName>
        <fullName evidence="11">SRAP domain-containing protein 1</fullName>
    </alternativeName>
</protein>
<evidence type="ECO:0000256" key="11">
    <source>
        <dbReference type="ARBA" id="ARBA00031130"/>
    </source>
</evidence>
<feature type="compositionally biased region" description="Basic and acidic residues" evidence="12">
    <location>
        <begin position="295"/>
        <end position="307"/>
    </location>
</feature>
<proteinExistence type="inferred from homology"/>
<keyword evidence="4" id="KW-0227">DNA damage</keyword>
<comment type="caution">
    <text evidence="13">The sequence shown here is derived from an EMBL/GenBank/DDBJ whole genome shotgun (WGS) entry which is preliminary data.</text>
</comment>
<dbReference type="SUPFAM" id="SSF143081">
    <property type="entry name" value="BB1717-like"/>
    <property type="match status" value="1"/>
</dbReference>
<evidence type="ECO:0000256" key="1">
    <source>
        <dbReference type="ARBA" id="ARBA00008136"/>
    </source>
</evidence>
<comment type="similarity">
    <text evidence="1">Belongs to the SOS response-associated peptidase family.</text>
</comment>
<gene>
    <name evidence="13" type="ORF">TCAL_11954</name>
</gene>
<evidence type="ECO:0000313" key="14">
    <source>
        <dbReference type="Proteomes" id="UP000318571"/>
    </source>
</evidence>
<dbReference type="EMBL" id="VCGU01000002">
    <property type="protein sequence ID" value="TRY79637.1"/>
    <property type="molecule type" value="Genomic_DNA"/>
</dbReference>
<dbReference type="InterPro" id="IPR036590">
    <property type="entry name" value="SRAP-like"/>
</dbReference>
<evidence type="ECO:0000256" key="8">
    <source>
        <dbReference type="ARBA" id="ARBA00023239"/>
    </source>
</evidence>
<evidence type="ECO:0000256" key="4">
    <source>
        <dbReference type="ARBA" id="ARBA00022763"/>
    </source>
</evidence>
<keyword evidence="7" id="KW-0238">DNA-binding</keyword>
<sequence>MCGRTCCTLSPEVMPFACTTLTGSKTPIWREAPDGGKYFPANNIPPSRYTPVLWRTGSNPRDLTLQPMLWGFIPPWHRGEVPTKHGLTTNNARLEGLGESKLYKAALSQNRRCVVVADGFYEWKKLDGSGSKQPYLVYAPQENGPIESCPDIQLVDGWSAATGWTGPRPLFMAGIYSIWENAVGQEVFSYSIITRESNEVFNWLHHRVPAILSNPKEVDQWLDPELKGDEALKVLIPLIKTQLTWHPVSPDVGNVRNQSPGLQKPVPLDVKGKAKDTKSGSASLMSNWLKKAAKPNKDEPDTKKSKP</sequence>
<dbReference type="GO" id="GO:0006508">
    <property type="term" value="P:proteolysis"/>
    <property type="evidence" value="ECO:0007669"/>
    <property type="project" value="UniProtKB-KW"/>
</dbReference>
<dbReference type="STRING" id="6832.A0A553PPM4"/>
<dbReference type="GO" id="GO:0016829">
    <property type="term" value="F:lyase activity"/>
    <property type="evidence" value="ECO:0007669"/>
    <property type="project" value="UniProtKB-KW"/>
</dbReference>
<evidence type="ECO:0000256" key="3">
    <source>
        <dbReference type="ARBA" id="ARBA00022670"/>
    </source>
</evidence>